<reference evidence="1 2" key="1">
    <citation type="submission" date="2020-02" db="EMBL/GenBank/DDBJ databases">
        <title>Draft genome sequence of Haematococcus lacustris strain NIES-144.</title>
        <authorList>
            <person name="Morimoto D."/>
            <person name="Nakagawa S."/>
            <person name="Yoshida T."/>
            <person name="Sawayama S."/>
        </authorList>
    </citation>
    <scope>NUCLEOTIDE SEQUENCE [LARGE SCALE GENOMIC DNA]</scope>
    <source>
        <strain evidence="1 2">NIES-144</strain>
    </source>
</reference>
<proteinExistence type="predicted"/>
<protein>
    <submittedName>
        <fullName evidence="1">Uncharacterized protein</fullName>
    </submittedName>
</protein>
<gene>
    <name evidence="1" type="ORF">HaLaN_03239</name>
</gene>
<feature type="non-terminal residue" evidence="1">
    <location>
        <position position="1"/>
    </location>
</feature>
<dbReference type="Proteomes" id="UP000485058">
    <property type="component" value="Unassembled WGS sequence"/>
</dbReference>
<organism evidence="1 2">
    <name type="scientific">Haematococcus lacustris</name>
    <name type="common">Green alga</name>
    <name type="synonym">Haematococcus pluvialis</name>
    <dbReference type="NCBI Taxonomy" id="44745"/>
    <lineage>
        <taxon>Eukaryota</taxon>
        <taxon>Viridiplantae</taxon>
        <taxon>Chlorophyta</taxon>
        <taxon>core chlorophytes</taxon>
        <taxon>Chlorophyceae</taxon>
        <taxon>CS clade</taxon>
        <taxon>Chlamydomonadales</taxon>
        <taxon>Haematococcaceae</taxon>
        <taxon>Haematococcus</taxon>
    </lineage>
</organism>
<name>A0A699YQ42_HAELA</name>
<dbReference type="AlphaFoldDB" id="A0A699YQ42"/>
<feature type="non-terminal residue" evidence="1">
    <location>
        <position position="20"/>
    </location>
</feature>
<sequence>MAQEFLLNPHPCAGQDIEPC</sequence>
<evidence type="ECO:0000313" key="2">
    <source>
        <dbReference type="Proteomes" id="UP000485058"/>
    </source>
</evidence>
<dbReference type="EMBL" id="BLLF01000152">
    <property type="protein sequence ID" value="GFH08299.1"/>
    <property type="molecule type" value="Genomic_DNA"/>
</dbReference>
<evidence type="ECO:0000313" key="1">
    <source>
        <dbReference type="EMBL" id="GFH08299.1"/>
    </source>
</evidence>
<accession>A0A699YQ42</accession>
<keyword evidence="2" id="KW-1185">Reference proteome</keyword>
<comment type="caution">
    <text evidence="1">The sequence shown here is derived from an EMBL/GenBank/DDBJ whole genome shotgun (WGS) entry which is preliminary data.</text>
</comment>